<protein>
    <submittedName>
        <fullName evidence="1">Uncharacterized protein</fullName>
    </submittedName>
</protein>
<name>A0A0M8PC96_9EURO</name>
<dbReference type="EMBL" id="LHQQ01000010">
    <property type="protein sequence ID" value="KOS47967.1"/>
    <property type="molecule type" value="Genomic_DNA"/>
</dbReference>
<sequence length="74" mass="8180">MNESVKSRWVMHCNRGFLPLIKYTAIFDPTAGGISERGIRGYLPASATEAIFPDLPHNLPSASNFNLWGMSILT</sequence>
<gene>
    <name evidence="1" type="ORF">ACN38_g1113</name>
</gene>
<keyword evidence="2" id="KW-1185">Reference proteome</keyword>
<dbReference type="Proteomes" id="UP000037696">
    <property type="component" value="Unassembled WGS sequence"/>
</dbReference>
<evidence type="ECO:0000313" key="2">
    <source>
        <dbReference type="Proteomes" id="UP000037696"/>
    </source>
</evidence>
<comment type="caution">
    <text evidence="1">The sequence shown here is derived from an EMBL/GenBank/DDBJ whole genome shotgun (WGS) entry which is preliminary data.</text>
</comment>
<proteinExistence type="predicted"/>
<evidence type="ECO:0000313" key="1">
    <source>
        <dbReference type="EMBL" id="KOS47967.1"/>
    </source>
</evidence>
<dbReference type="AlphaFoldDB" id="A0A0M8PC96"/>
<reference evidence="1 2" key="1">
    <citation type="submission" date="2015-08" db="EMBL/GenBank/DDBJ databases">
        <title>Genome sequencing of Penicillium nordicum.</title>
        <authorList>
            <person name="Nguyen H.D."/>
            <person name="Seifert K.A."/>
        </authorList>
    </citation>
    <scope>NUCLEOTIDE SEQUENCE [LARGE SCALE GENOMIC DNA]</scope>
    <source>
        <strain evidence="1 2">DAOMC 185683</strain>
    </source>
</reference>
<organism evidence="1 2">
    <name type="scientific">Penicillium nordicum</name>
    <dbReference type="NCBI Taxonomy" id="229535"/>
    <lineage>
        <taxon>Eukaryota</taxon>
        <taxon>Fungi</taxon>
        <taxon>Dikarya</taxon>
        <taxon>Ascomycota</taxon>
        <taxon>Pezizomycotina</taxon>
        <taxon>Eurotiomycetes</taxon>
        <taxon>Eurotiomycetidae</taxon>
        <taxon>Eurotiales</taxon>
        <taxon>Aspergillaceae</taxon>
        <taxon>Penicillium</taxon>
    </lineage>
</organism>
<accession>A0A0M8PC96</accession>